<evidence type="ECO:0000256" key="1">
    <source>
        <dbReference type="ARBA" id="ARBA00023015"/>
    </source>
</evidence>
<feature type="domain" description="HTH luxR-type" evidence="4">
    <location>
        <begin position="18"/>
        <end position="83"/>
    </location>
</feature>
<dbReference type="PRINTS" id="PR00038">
    <property type="entry name" value="HTHLUXR"/>
</dbReference>
<sequence>MDHSRTASDTCDMPSWARHADLSLLTTRERETLAGLGECLTNATMADRWHVTERTVKKHVANVFVKLRISTRAEAAVIATFSKCAERCPQGHWRGPSEI</sequence>
<evidence type="ECO:0000256" key="3">
    <source>
        <dbReference type="ARBA" id="ARBA00023163"/>
    </source>
</evidence>
<accession>A0A7K3RSS6</accession>
<keyword evidence="1" id="KW-0805">Transcription regulation</keyword>
<evidence type="ECO:0000313" key="6">
    <source>
        <dbReference type="Proteomes" id="UP000469670"/>
    </source>
</evidence>
<dbReference type="EMBL" id="JAAGMP010000411">
    <property type="protein sequence ID" value="NEC18291.1"/>
    <property type="molecule type" value="Genomic_DNA"/>
</dbReference>
<proteinExistence type="predicted"/>
<keyword evidence="2" id="KW-0238">DNA-binding</keyword>
<protein>
    <submittedName>
        <fullName evidence="5">Helix-turn-helix transcriptional regulator</fullName>
    </submittedName>
</protein>
<dbReference type="PANTHER" id="PTHR44688:SF16">
    <property type="entry name" value="DNA-BINDING TRANSCRIPTIONAL ACTIVATOR DEVR_DOSR"/>
    <property type="match status" value="1"/>
</dbReference>
<dbReference type="Proteomes" id="UP000469670">
    <property type="component" value="Unassembled WGS sequence"/>
</dbReference>
<gene>
    <name evidence="5" type="ORF">G3I50_08440</name>
</gene>
<reference evidence="5 6" key="1">
    <citation type="submission" date="2020-01" db="EMBL/GenBank/DDBJ databases">
        <title>Insect and environment-associated Actinomycetes.</title>
        <authorList>
            <person name="Currrie C."/>
            <person name="Chevrette M."/>
            <person name="Carlson C."/>
            <person name="Stubbendieck R."/>
            <person name="Wendt-Pienkowski E."/>
        </authorList>
    </citation>
    <scope>NUCLEOTIDE SEQUENCE [LARGE SCALE GENOMIC DNA]</scope>
    <source>
        <strain evidence="5 6">SID7590</strain>
    </source>
</reference>
<dbReference type="SMART" id="SM00421">
    <property type="entry name" value="HTH_LUXR"/>
    <property type="match status" value="1"/>
</dbReference>
<dbReference type="GO" id="GO:0003677">
    <property type="term" value="F:DNA binding"/>
    <property type="evidence" value="ECO:0007669"/>
    <property type="project" value="UniProtKB-KW"/>
</dbReference>
<dbReference type="PROSITE" id="PS50043">
    <property type="entry name" value="HTH_LUXR_2"/>
    <property type="match status" value="1"/>
</dbReference>
<keyword evidence="3" id="KW-0804">Transcription</keyword>
<evidence type="ECO:0000256" key="2">
    <source>
        <dbReference type="ARBA" id="ARBA00023125"/>
    </source>
</evidence>
<dbReference type="InterPro" id="IPR016032">
    <property type="entry name" value="Sig_transdc_resp-reg_C-effctor"/>
</dbReference>
<name>A0A7K3RSS6_9ACTN</name>
<organism evidence="5 6">
    <name type="scientific">Streptomyces parvus</name>
    <dbReference type="NCBI Taxonomy" id="66428"/>
    <lineage>
        <taxon>Bacteria</taxon>
        <taxon>Bacillati</taxon>
        <taxon>Actinomycetota</taxon>
        <taxon>Actinomycetes</taxon>
        <taxon>Kitasatosporales</taxon>
        <taxon>Streptomycetaceae</taxon>
        <taxon>Streptomyces</taxon>
    </lineage>
</organism>
<evidence type="ECO:0000313" key="5">
    <source>
        <dbReference type="EMBL" id="NEC18291.1"/>
    </source>
</evidence>
<dbReference type="InterPro" id="IPR036388">
    <property type="entry name" value="WH-like_DNA-bd_sf"/>
</dbReference>
<dbReference type="Gene3D" id="1.10.10.10">
    <property type="entry name" value="Winged helix-like DNA-binding domain superfamily/Winged helix DNA-binding domain"/>
    <property type="match status" value="1"/>
</dbReference>
<dbReference type="PANTHER" id="PTHR44688">
    <property type="entry name" value="DNA-BINDING TRANSCRIPTIONAL ACTIVATOR DEVR_DOSR"/>
    <property type="match status" value="1"/>
</dbReference>
<dbReference type="GO" id="GO:0006355">
    <property type="term" value="P:regulation of DNA-templated transcription"/>
    <property type="evidence" value="ECO:0007669"/>
    <property type="project" value="InterPro"/>
</dbReference>
<dbReference type="AlphaFoldDB" id="A0A7K3RSS6"/>
<dbReference type="CDD" id="cd06170">
    <property type="entry name" value="LuxR_C_like"/>
    <property type="match status" value="1"/>
</dbReference>
<dbReference type="InterPro" id="IPR000792">
    <property type="entry name" value="Tscrpt_reg_LuxR_C"/>
</dbReference>
<dbReference type="Pfam" id="PF00196">
    <property type="entry name" value="GerE"/>
    <property type="match status" value="1"/>
</dbReference>
<dbReference type="SUPFAM" id="SSF46894">
    <property type="entry name" value="C-terminal effector domain of the bipartite response regulators"/>
    <property type="match status" value="1"/>
</dbReference>
<comment type="caution">
    <text evidence="5">The sequence shown here is derived from an EMBL/GenBank/DDBJ whole genome shotgun (WGS) entry which is preliminary data.</text>
</comment>
<evidence type="ECO:0000259" key="4">
    <source>
        <dbReference type="PROSITE" id="PS50043"/>
    </source>
</evidence>